<proteinExistence type="predicted"/>
<reference evidence="1" key="1">
    <citation type="submission" date="2020-02" db="EMBL/GenBank/DDBJ databases">
        <authorList>
            <person name="Meier V. D."/>
        </authorList>
    </citation>
    <scope>NUCLEOTIDE SEQUENCE</scope>
    <source>
        <strain evidence="1">AVDCRST_MAG93</strain>
    </source>
</reference>
<gene>
    <name evidence="1" type="ORF">AVDCRST_MAG93-1916</name>
</gene>
<sequence>MPHDALKASYRCLSADIENGRTAHGIVGQSKVTPSKEVDIAKVLAWALPPSTTQNPGIPLTVRCDLEAVLDVPFVDKPERSTAVDGAARALSMSLGDVGGLMFYRWLLWQLLRLSDHHQGDYWHQVYEQACRARADAAEGFARRPGALFVSRLKAAPWWDDLRRIPVYRVGIAPLRS</sequence>
<organism evidence="1">
    <name type="scientific">uncultured Chloroflexia bacterium</name>
    <dbReference type="NCBI Taxonomy" id="1672391"/>
    <lineage>
        <taxon>Bacteria</taxon>
        <taxon>Bacillati</taxon>
        <taxon>Chloroflexota</taxon>
        <taxon>Chloroflexia</taxon>
        <taxon>environmental samples</taxon>
    </lineage>
</organism>
<dbReference type="AlphaFoldDB" id="A0A6J4ILB4"/>
<name>A0A6J4ILB4_9CHLR</name>
<accession>A0A6J4ILB4</accession>
<protein>
    <submittedName>
        <fullName evidence="1">Uncharacterized protein</fullName>
    </submittedName>
</protein>
<dbReference type="EMBL" id="CADCTR010000652">
    <property type="protein sequence ID" value="CAA9254839.1"/>
    <property type="molecule type" value="Genomic_DNA"/>
</dbReference>
<evidence type="ECO:0000313" key="1">
    <source>
        <dbReference type="EMBL" id="CAA9254839.1"/>
    </source>
</evidence>